<proteinExistence type="predicted"/>
<comment type="caution">
    <text evidence="1">The sequence shown here is derived from an EMBL/GenBank/DDBJ whole genome shotgun (WGS) entry which is preliminary data.</text>
</comment>
<dbReference type="Proteomes" id="UP000814033">
    <property type="component" value="Unassembled WGS sequence"/>
</dbReference>
<name>A0ACB8RUP9_9AGAM</name>
<accession>A0ACB8RUP9</accession>
<evidence type="ECO:0000313" key="2">
    <source>
        <dbReference type="Proteomes" id="UP000814033"/>
    </source>
</evidence>
<sequence length="358" mass="39261">MPLLPVQISVLALLADVYLYGIYSLLCAFTLFILSPKFKGNFTNKCLVGATLVMYLVSTSSVVLHTVEYLQLLALDPVDSALKDSTKPYAKASVLDGLAYSIPAIHFIFGDAIVVWRLWVIWIHSWRIVVGPLILLFCTSAVVLAQIVLAATSCAAGDLQAICIGTEPSALWKFMPVKLYFASLALTLCTNCIVTGLIAYRAWIHYRSSQVMRIRIGRDRTLAVLLLLVESGALYCGIWMSLIILWPFAISDPQRVYRFTDLIPQLTGMYPTVIIVICALQRSYADTVISSPDDLTAVTFCAGVQPASPATGWETRLPCSEEERTTEGGTLRNRTNSRSSIGASMSSVDFVREAAKIA</sequence>
<reference evidence="1" key="2">
    <citation type="journal article" date="2022" name="New Phytol.">
        <title>Evolutionary transition to the ectomycorrhizal habit in the genomes of a hyperdiverse lineage of mushroom-forming fungi.</title>
        <authorList>
            <person name="Looney B."/>
            <person name="Miyauchi S."/>
            <person name="Morin E."/>
            <person name="Drula E."/>
            <person name="Courty P.E."/>
            <person name="Kohler A."/>
            <person name="Kuo A."/>
            <person name="LaButti K."/>
            <person name="Pangilinan J."/>
            <person name="Lipzen A."/>
            <person name="Riley R."/>
            <person name="Andreopoulos W."/>
            <person name="He G."/>
            <person name="Johnson J."/>
            <person name="Nolan M."/>
            <person name="Tritt A."/>
            <person name="Barry K.W."/>
            <person name="Grigoriev I.V."/>
            <person name="Nagy L.G."/>
            <person name="Hibbett D."/>
            <person name="Henrissat B."/>
            <person name="Matheny P.B."/>
            <person name="Labbe J."/>
            <person name="Martin F.M."/>
        </authorList>
    </citation>
    <scope>NUCLEOTIDE SEQUENCE</scope>
    <source>
        <strain evidence="1">FP105234-sp</strain>
    </source>
</reference>
<dbReference type="EMBL" id="MU275902">
    <property type="protein sequence ID" value="KAI0047542.1"/>
    <property type="molecule type" value="Genomic_DNA"/>
</dbReference>
<evidence type="ECO:0000313" key="1">
    <source>
        <dbReference type="EMBL" id="KAI0047542.1"/>
    </source>
</evidence>
<gene>
    <name evidence="1" type="ORF">FA95DRAFT_1678994</name>
</gene>
<protein>
    <submittedName>
        <fullName evidence="1">Uncharacterized protein</fullName>
    </submittedName>
</protein>
<reference evidence="1" key="1">
    <citation type="submission" date="2021-02" db="EMBL/GenBank/DDBJ databases">
        <authorList>
            <consortium name="DOE Joint Genome Institute"/>
            <person name="Ahrendt S."/>
            <person name="Looney B.P."/>
            <person name="Miyauchi S."/>
            <person name="Morin E."/>
            <person name="Drula E."/>
            <person name="Courty P.E."/>
            <person name="Chicoki N."/>
            <person name="Fauchery L."/>
            <person name="Kohler A."/>
            <person name="Kuo A."/>
            <person name="Labutti K."/>
            <person name="Pangilinan J."/>
            <person name="Lipzen A."/>
            <person name="Riley R."/>
            <person name="Andreopoulos W."/>
            <person name="He G."/>
            <person name="Johnson J."/>
            <person name="Barry K.W."/>
            <person name="Grigoriev I.V."/>
            <person name="Nagy L."/>
            <person name="Hibbett D."/>
            <person name="Henrissat B."/>
            <person name="Matheny P.B."/>
            <person name="Labbe J."/>
            <person name="Martin F."/>
        </authorList>
    </citation>
    <scope>NUCLEOTIDE SEQUENCE</scope>
    <source>
        <strain evidence="1">FP105234-sp</strain>
    </source>
</reference>
<organism evidence="1 2">
    <name type="scientific">Auriscalpium vulgare</name>
    <dbReference type="NCBI Taxonomy" id="40419"/>
    <lineage>
        <taxon>Eukaryota</taxon>
        <taxon>Fungi</taxon>
        <taxon>Dikarya</taxon>
        <taxon>Basidiomycota</taxon>
        <taxon>Agaricomycotina</taxon>
        <taxon>Agaricomycetes</taxon>
        <taxon>Russulales</taxon>
        <taxon>Auriscalpiaceae</taxon>
        <taxon>Auriscalpium</taxon>
    </lineage>
</organism>
<keyword evidence="2" id="KW-1185">Reference proteome</keyword>